<dbReference type="SMART" id="SM00487">
    <property type="entry name" value="DEXDc"/>
    <property type="match status" value="1"/>
</dbReference>
<dbReference type="Gene3D" id="3.40.50.300">
    <property type="entry name" value="P-loop containing nucleotide triphosphate hydrolases"/>
    <property type="match status" value="2"/>
</dbReference>
<dbReference type="PROSITE" id="PS51192">
    <property type="entry name" value="HELICASE_ATP_BIND_1"/>
    <property type="match status" value="1"/>
</dbReference>
<evidence type="ECO:0000259" key="2">
    <source>
        <dbReference type="PROSITE" id="PS51192"/>
    </source>
</evidence>
<accession>A0AAD7JF42</accession>
<dbReference type="GO" id="GO:0000724">
    <property type="term" value="P:double-strand break repair via homologous recombination"/>
    <property type="evidence" value="ECO:0007669"/>
    <property type="project" value="TreeGrafter"/>
</dbReference>
<dbReference type="InterPro" id="IPR014001">
    <property type="entry name" value="Helicase_ATP-bd"/>
</dbReference>
<dbReference type="GO" id="GO:0005694">
    <property type="term" value="C:chromosome"/>
    <property type="evidence" value="ECO:0007669"/>
    <property type="project" value="TreeGrafter"/>
</dbReference>
<dbReference type="AlphaFoldDB" id="A0AAD7JF42"/>
<comment type="caution">
    <text evidence="3">The sequence shown here is derived from an EMBL/GenBank/DDBJ whole genome shotgun (WGS) entry which is preliminary data.</text>
</comment>
<dbReference type="PANTHER" id="PTHR13710">
    <property type="entry name" value="DNA HELICASE RECQ FAMILY MEMBER"/>
    <property type="match status" value="1"/>
</dbReference>
<dbReference type="InterPro" id="IPR011545">
    <property type="entry name" value="DEAD/DEAH_box_helicase_dom"/>
</dbReference>
<comment type="similarity">
    <text evidence="1">Belongs to the helicase family. RecQ subfamily.</text>
</comment>
<reference evidence="3" key="1">
    <citation type="submission" date="2023-03" db="EMBL/GenBank/DDBJ databases">
        <title>Massive genome expansion in bonnet fungi (Mycena s.s.) driven by repeated elements and novel gene families across ecological guilds.</title>
        <authorList>
            <consortium name="Lawrence Berkeley National Laboratory"/>
            <person name="Harder C.B."/>
            <person name="Miyauchi S."/>
            <person name="Viragh M."/>
            <person name="Kuo A."/>
            <person name="Thoen E."/>
            <person name="Andreopoulos B."/>
            <person name="Lu D."/>
            <person name="Skrede I."/>
            <person name="Drula E."/>
            <person name="Henrissat B."/>
            <person name="Morin E."/>
            <person name="Kohler A."/>
            <person name="Barry K."/>
            <person name="LaButti K."/>
            <person name="Morin E."/>
            <person name="Salamov A."/>
            <person name="Lipzen A."/>
            <person name="Mereny Z."/>
            <person name="Hegedus B."/>
            <person name="Baldrian P."/>
            <person name="Stursova M."/>
            <person name="Weitz H."/>
            <person name="Taylor A."/>
            <person name="Grigoriev I.V."/>
            <person name="Nagy L.G."/>
            <person name="Martin F."/>
            <person name="Kauserud H."/>
        </authorList>
    </citation>
    <scope>NUCLEOTIDE SEQUENCE</scope>
    <source>
        <strain evidence="3">CBHHK182m</strain>
    </source>
</reference>
<dbReference type="GO" id="GO:0003676">
    <property type="term" value="F:nucleic acid binding"/>
    <property type="evidence" value="ECO:0007669"/>
    <property type="project" value="InterPro"/>
</dbReference>
<dbReference type="SUPFAM" id="SSF52540">
    <property type="entry name" value="P-loop containing nucleoside triphosphate hydrolases"/>
    <property type="match status" value="2"/>
</dbReference>
<evidence type="ECO:0000256" key="1">
    <source>
        <dbReference type="ARBA" id="ARBA00005446"/>
    </source>
</evidence>
<evidence type="ECO:0000313" key="4">
    <source>
        <dbReference type="Proteomes" id="UP001215598"/>
    </source>
</evidence>
<gene>
    <name evidence="3" type="ORF">B0H16DRAFT_1414923</name>
</gene>
<dbReference type="InterPro" id="IPR027417">
    <property type="entry name" value="P-loop_NTPase"/>
</dbReference>
<dbReference type="GO" id="GO:0043138">
    <property type="term" value="F:3'-5' DNA helicase activity"/>
    <property type="evidence" value="ECO:0007669"/>
    <property type="project" value="TreeGrafter"/>
</dbReference>
<protein>
    <submittedName>
        <fullName evidence="3">P-loop containing nucleoside triphosphate hydrolase protein</fullName>
    </submittedName>
</protein>
<dbReference type="Pfam" id="PF00270">
    <property type="entry name" value="DEAD"/>
    <property type="match status" value="1"/>
</dbReference>
<proteinExistence type="inferred from homology"/>
<dbReference type="PANTHER" id="PTHR13710:SF154">
    <property type="entry name" value="RECQ HELICASE, PUTATIVE (AFU_ORTHOLOGUE AFUA_6G14720)-RELATED"/>
    <property type="match status" value="1"/>
</dbReference>
<keyword evidence="4" id="KW-1185">Reference proteome</keyword>
<evidence type="ECO:0000313" key="3">
    <source>
        <dbReference type="EMBL" id="KAJ7761338.1"/>
    </source>
</evidence>
<name>A0AAD7JF42_9AGAR</name>
<dbReference type="CDD" id="cd18785">
    <property type="entry name" value="SF2_C"/>
    <property type="match status" value="1"/>
</dbReference>
<dbReference type="Proteomes" id="UP001215598">
    <property type="component" value="Unassembled WGS sequence"/>
</dbReference>
<dbReference type="GO" id="GO:0009378">
    <property type="term" value="F:four-way junction helicase activity"/>
    <property type="evidence" value="ECO:0007669"/>
    <property type="project" value="TreeGrafter"/>
</dbReference>
<sequence>MPQKFIWSCAQGFDLARRIIAATPVPYVPHDHQLEGVCKSLDGVDLFAITPTGSGKTSYFVLYIMIILEILKDPALCPTATFPTNPCLLVICPTIPLQIEMAANTVKLGLRAVVINSETRGEARKENKDLWQLARTEPNVILTGPEQLKTADFEKTLRDKAFYARICGTSIDEVHLLNSWGTTFRKDFLHLGFVGARLPDHHNPWILASATVHDGDPFNNICTLLGLKFGNFHLIRRSCSRPDVQILFRELTSSISGDSFPELDWILTENRPTVIFPKSYSLGSRIYTYFLRKLKLTNHSTRIRLYNSLNFDLHNAETRELLQGSPSSPKYCQIVIGTDSLSVGVGMPARLDAVLIGDIDDTDELIQKLGRVGRMQNGQQIARGIIYVSAATRKAAEKALADHTAGVPLKPGEKPPDLRFQQMILAKYKVKCQDILYDNPPTDPPCTCLMCAERPPRSLPQACNCSGCVPENLPALSKPPRASRVNTNIPKNQ</sequence>
<dbReference type="GO" id="GO:0005737">
    <property type="term" value="C:cytoplasm"/>
    <property type="evidence" value="ECO:0007669"/>
    <property type="project" value="TreeGrafter"/>
</dbReference>
<keyword evidence="3" id="KW-0378">Hydrolase</keyword>
<dbReference type="GO" id="GO:0016787">
    <property type="term" value="F:hydrolase activity"/>
    <property type="evidence" value="ECO:0007669"/>
    <property type="project" value="UniProtKB-KW"/>
</dbReference>
<dbReference type="EMBL" id="JARKIB010000035">
    <property type="protein sequence ID" value="KAJ7761338.1"/>
    <property type="molecule type" value="Genomic_DNA"/>
</dbReference>
<dbReference type="GO" id="GO:0005524">
    <property type="term" value="F:ATP binding"/>
    <property type="evidence" value="ECO:0007669"/>
    <property type="project" value="InterPro"/>
</dbReference>
<feature type="domain" description="Helicase ATP-binding" evidence="2">
    <location>
        <begin position="37"/>
        <end position="230"/>
    </location>
</feature>
<organism evidence="3 4">
    <name type="scientific">Mycena metata</name>
    <dbReference type="NCBI Taxonomy" id="1033252"/>
    <lineage>
        <taxon>Eukaryota</taxon>
        <taxon>Fungi</taxon>
        <taxon>Dikarya</taxon>
        <taxon>Basidiomycota</taxon>
        <taxon>Agaricomycotina</taxon>
        <taxon>Agaricomycetes</taxon>
        <taxon>Agaricomycetidae</taxon>
        <taxon>Agaricales</taxon>
        <taxon>Marasmiineae</taxon>
        <taxon>Mycenaceae</taxon>
        <taxon>Mycena</taxon>
    </lineage>
</organism>